<dbReference type="Proteomes" id="UP000075882">
    <property type="component" value="Unassembled WGS sequence"/>
</dbReference>
<organism evidence="1">
    <name type="scientific">Anopheles coluzzii</name>
    <name type="common">African malaria mosquito</name>
    <dbReference type="NCBI Taxonomy" id="1518534"/>
    <lineage>
        <taxon>Eukaryota</taxon>
        <taxon>Metazoa</taxon>
        <taxon>Ecdysozoa</taxon>
        <taxon>Arthropoda</taxon>
        <taxon>Hexapoda</taxon>
        <taxon>Insecta</taxon>
        <taxon>Pterygota</taxon>
        <taxon>Neoptera</taxon>
        <taxon>Endopterygota</taxon>
        <taxon>Diptera</taxon>
        <taxon>Nematocera</taxon>
        <taxon>Culicoidea</taxon>
        <taxon>Culicidae</taxon>
        <taxon>Anophelinae</taxon>
        <taxon>Anopheles</taxon>
    </lineage>
</organism>
<protein>
    <submittedName>
        <fullName evidence="1">Uncharacterized protein</fullName>
    </submittedName>
</protein>
<name>A0A8W7P1I1_ANOCL</name>
<sequence>MKTEPSHLRAEAEPDQVDLLERKLGQHQKPHEPCNVATDARPILHRVHVPGQRGEGAPVHQHHIVVVGGEQRILHLFAAFARPARRPLGKAVQIDDERIGAVQVGRPEVLLVRHEQGVTGVGVLAACGWGCLETD</sequence>
<evidence type="ECO:0000313" key="1">
    <source>
        <dbReference type="EnsemblMetazoa" id="ACOM023133-PA.1"/>
    </source>
</evidence>
<accession>A0A8W7P1I1</accession>
<dbReference type="EnsemblMetazoa" id="ACOM023133-RA">
    <property type="protein sequence ID" value="ACOM023133-PA.1"/>
    <property type="gene ID" value="ACOM023133"/>
</dbReference>
<reference evidence="1" key="1">
    <citation type="submission" date="2022-08" db="UniProtKB">
        <authorList>
            <consortium name="EnsemblMetazoa"/>
        </authorList>
    </citation>
    <scope>IDENTIFICATION</scope>
</reference>
<dbReference type="AlphaFoldDB" id="A0A8W7P1I1"/>
<proteinExistence type="predicted"/>